<dbReference type="EMBL" id="CWOW01000013">
    <property type="protein sequence ID" value="CSA86060.1"/>
    <property type="molecule type" value="Genomic_DNA"/>
</dbReference>
<accession>A0A655YNZ2</accession>
<evidence type="ECO:0000313" key="2">
    <source>
        <dbReference type="EMBL" id="CSC46070.1"/>
    </source>
</evidence>
<evidence type="ECO:0000313" key="4">
    <source>
        <dbReference type="Proteomes" id="UP000044806"/>
    </source>
</evidence>
<gene>
    <name evidence="1" type="ORF">ERS013165_02623</name>
    <name evidence="2" type="ORF">ERS013200_01462</name>
</gene>
<evidence type="ECO:0000313" key="3">
    <source>
        <dbReference type="Proteomes" id="UP000041770"/>
    </source>
</evidence>
<protein>
    <submittedName>
        <fullName evidence="2">Uncharacterized protein</fullName>
    </submittedName>
</protein>
<dbReference type="EMBL" id="CWQY01000007">
    <property type="protein sequence ID" value="CSC46070.1"/>
    <property type="molecule type" value="Genomic_DNA"/>
</dbReference>
<dbReference type="Proteomes" id="UP000041770">
    <property type="component" value="Unassembled WGS sequence"/>
</dbReference>
<sequence length="72" mass="8437">MLIFAELGEQFFWVRHFHINGVNQLDIAFFTSIVATSKQSEREDLLSRNFQLGSNGIKQRAFLMVERQLKFS</sequence>
<dbReference type="Proteomes" id="UP000044806">
    <property type="component" value="Unassembled WGS sequence"/>
</dbReference>
<reference evidence="3 4" key="1">
    <citation type="submission" date="2015-07" db="EMBL/GenBank/DDBJ databases">
        <authorList>
            <consortium name="Pathogen Informatics"/>
        </authorList>
    </citation>
    <scope>NUCLEOTIDE SEQUENCE [LARGE SCALE GENOMIC DNA]</scope>
    <source>
        <strain evidence="2 3">A316</strain>
        <strain evidence="1 4">A51</strain>
    </source>
</reference>
<evidence type="ECO:0000313" key="1">
    <source>
        <dbReference type="EMBL" id="CSA86060.1"/>
    </source>
</evidence>
<name>A0A655YNZ2_VIBCL</name>
<dbReference type="AlphaFoldDB" id="A0A655YNZ2"/>
<organism evidence="2 3">
    <name type="scientific">Vibrio cholerae</name>
    <dbReference type="NCBI Taxonomy" id="666"/>
    <lineage>
        <taxon>Bacteria</taxon>
        <taxon>Pseudomonadati</taxon>
        <taxon>Pseudomonadota</taxon>
        <taxon>Gammaproteobacteria</taxon>
        <taxon>Vibrionales</taxon>
        <taxon>Vibrionaceae</taxon>
        <taxon>Vibrio</taxon>
    </lineage>
</organism>
<proteinExistence type="predicted"/>